<proteinExistence type="predicted"/>
<keyword evidence="1" id="KW-0472">Membrane</keyword>
<evidence type="ECO:0000313" key="2">
    <source>
        <dbReference type="EMBL" id="SMO99406.1"/>
    </source>
</evidence>
<name>A0A521FTE8_9RHOB</name>
<keyword evidence="3" id="KW-1185">Reference proteome</keyword>
<evidence type="ECO:0000256" key="1">
    <source>
        <dbReference type="SAM" id="Phobius"/>
    </source>
</evidence>
<reference evidence="2 3" key="1">
    <citation type="submission" date="2017-05" db="EMBL/GenBank/DDBJ databases">
        <authorList>
            <person name="Varghese N."/>
            <person name="Submissions S."/>
        </authorList>
    </citation>
    <scope>NUCLEOTIDE SEQUENCE [LARGE SCALE GENOMIC DNA]</scope>
    <source>
        <strain evidence="2 3">DSM 29506</strain>
    </source>
</reference>
<dbReference type="EMBL" id="FXTO01000053">
    <property type="protein sequence ID" value="SMO99406.1"/>
    <property type="molecule type" value="Genomic_DNA"/>
</dbReference>
<evidence type="ECO:0000313" key="3">
    <source>
        <dbReference type="Proteomes" id="UP000316030"/>
    </source>
</evidence>
<gene>
    <name evidence="2" type="ORF">SAMN06265173_1531</name>
</gene>
<organism evidence="2 3">
    <name type="scientific">Thalassovita litoralis</name>
    <dbReference type="NCBI Taxonomy" id="1010611"/>
    <lineage>
        <taxon>Bacteria</taxon>
        <taxon>Pseudomonadati</taxon>
        <taxon>Pseudomonadota</taxon>
        <taxon>Alphaproteobacteria</taxon>
        <taxon>Rhodobacterales</taxon>
        <taxon>Roseobacteraceae</taxon>
        <taxon>Thalassovita</taxon>
    </lineage>
</organism>
<accession>A0A521FTE8</accession>
<dbReference type="RefSeq" id="WP_142495043.1">
    <property type="nucleotide sequence ID" value="NZ_FXTO01000053.1"/>
</dbReference>
<dbReference type="AlphaFoldDB" id="A0A521FTE8"/>
<keyword evidence="1" id="KW-0812">Transmembrane</keyword>
<sequence>MIKFIKNFRKDEAGAVTVDWVVLTAAVVGLGVAAFTAVETSTSGLTTEMTTAIGAADASTTIGG</sequence>
<evidence type="ECO:0008006" key="4">
    <source>
        <dbReference type="Google" id="ProtNLM"/>
    </source>
</evidence>
<feature type="transmembrane region" description="Helical" evidence="1">
    <location>
        <begin position="20"/>
        <end position="38"/>
    </location>
</feature>
<dbReference type="Proteomes" id="UP000316030">
    <property type="component" value="Unassembled WGS sequence"/>
</dbReference>
<keyword evidence="1" id="KW-1133">Transmembrane helix</keyword>
<protein>
    <recommendedName>
        <fullName evidence="4">Flp pilus assembly protein, pilin Flp</fullName>
    </recommendedName>
</protein>